<dbReference type="AlphaFoldDB" id="A0AAD6L4R0"/>
<name>A0AAD6L4R0_9ROSI</name>
<feature type="compositionally biased region" description="Low complexity" evidence="1">
    <location>
        <begin position="25"/>
        <end position="39"/>
    </location>
</feature>
<protein>
    <submittedName>
        <fullName evidence="2">Uncharacterized protein</fullName>
    </submittedName>
</protein>
<reference evidence="2 3" key="1">
    <citation type="journal article" date="2023" name="Int. J. Mol. Sci.">
        <title>De Novo Assembly and Annotation of 11 Diverse Shrub Willow (Salix) Genomes Reveals Novel Gene Organization in Sex-Linked Regions.</title>
        <authorList>
            <person name="Hyden B."/>
            <person name="Feng K."/>
            <person name="Yates T.B."/>
            <person name="Jawdy S."/>
            <person name="Cereghino C."/>
            <person name="Smart L.B."/>
            <person name="Muchero W."/>
        </authorList>
    </citation>
    <scope>NUCLEOTIDE SEQUENCE [LARGE SCALE GENOMIC DNA]</scope>
    <source>
        <tissue evidence="2">Shoot tip</tissue>
    </source>
</reference>
<evidence type="ECO:0000256" key="1">
    <source>
        <dbReference type="SAM" id="MobiDB-lite"/>
    </source>
</evidence>
<feature type="region of interest" description="Disordered" evidence="1">
    <location>
        <begin position="1"/>
        <end position="46"/>
    </location>
</feature>
<evidence type="ECO:0000313" key="2">
    <source>
        <dbReference type="EMBL" id="KAJ6435155.1"/>
    </source>
</evidence>
<sequence length="166" mass="18230">MKHLLRKLHIGDHHNRLGGETRPVSSSNTSPSTTPSSSNERIEPIESTAVDRTAVEAISRANSSGIDFNLLEEEFQVQLALAISASDPDSTLDAESAQIDAAKRISLRSCPVVPVDNADSLAESLSLRYWFCQFEFGCFRILIDAQCCNFDKSGSNLFCIFMDESV</sequence>
<dbReference type="Proteomes" id="UP001162972">
    <property type="component" value="Chromosome 18"/>
</dbReference>
<gene>
    <name evidence="2" type="ORF">OIU84_000390</name>
</gene>
<accession>A0AAD6L4R0</accession>
<comment type="caution">
    <text evidence="2">The sequence shown here is derived from an EMBL/GenBank/DDBJ whole genome shotgun (WGS) entry which is preliminary data.</text>
</comment>
<evidence type="ECO:0000313" key="3">
    <source>
        <dbReference type="Proteomes" id="UP001162972"/>
    </source>
</evidence>
<keyword evidence="3" id="KW-1185">Reference proteome</keyword>
<feature type="compositionally biased region" description="Basic and acidic residues" evidence="1">
    <location>
        <begin position="9"/>
        <end position="19"/>
    </location>
</feature>
<proteinExistence type="predicted"/>
<organism evidence="2 3">
    <name type="scientific">Salix udensis</name>
    <dbReference type="NCBI Taxonomy" id="889485"/>
    <lineage>
        <taxon>Eukaryota</taxon>
        <taxon>Viridiplantae</taxon>
        <taxon>Streptophyta</taxon>
        <taxon>Embryophyta</taxon>
        <taxon>Tracheophyta</taxon>
        <taxon>Spermatophyta</taxon>
        <taxon>Magnoliopsida</taxon>
        <taxon>eudicotyledons</taxon>
        <taxon>Gunneridae</taxon>
        <taxon>Pentapetalae</taxon>
        <taxon>rosids</taxon>
        <taxon>fabids</taxon>
        <taxon>Malpighiales</taxon>
        <taxon>Salicaceae</taxon>
        <taxon>Saliceae</taxon>
        <taxon>Salix</taxon>
    </lineage>
</organism>
<dbReference type="EMBL" id="JAPFFJ010000001">
    <property type="protein sequence ID" value="KAJ6435155.1"/>
    <property type="molecule type" value="Genomic_DNA"/>
</dbReference>